<proteinExistence type="predicted"/>
<dbReference type="Proteomes" id="UP001159042">
    <property type="component" value="Unassembled WGS sequence"/>
</dbReference>
<accession>A0AAV8VAD7</accession>
<protein>
    <submittedName>
        <fullName evidence="1">Uncharacterized protein</fullName>
    </submittedName>
</protein>
<keyword evidence="2" id="KW-1185">Reference proteome</keyword>
<evidence type="ECO:0000313" key="2">
    <source>
        <dbReference type="Proteomes" id="UP001159042"/>
    </source>
</evidence>
<comment type="caution">
    <text evidence="1">The sequence shown here is derived from an EMBL/GenBank/DDBJ whole genome shotgun (WGS) entry which is preliminary data.</text>
</comment>
<dbReference type="EMBL" id="JANEYG010000229">
    <property type="protein sequence ID" value="KAJ8910986.1"/>
    <property type="molecule type" value="Genomic_DNA"/>
</dbReference>
<name>A0AAV8VAD7_9CUCU</name>
<sequence>MIVTQTVIKITPSI</sequence>
<evidence type="ECO:0000313" key="1">
    <source>
        <dbReference type="EMBL" id="KAJ8910986.1"/>
    </source>
</evidence>
<reference evidence="1 2" key="1">
    <citation type="journal article" date="2023" name="Insect Mol. Biol.">
        <title>Genome sequencing provides insights into the evolution of gene families encoding plant cell wall-degrading enzymes in longhorned beetles.</title>
        <authorList>
            <person name="Shin N.R."/>
            <person name="Okamura Y."/>
            <person name="Kirsch R."/>
            <person name="Pauchet Y."/>
        </authorList>
    </citation>
    <scope>NUCLEOTIDE SEQUENCE [LARGE SCALE GENOMIC DNA]</scope>
    <source>
        <strain evidence="1">EAD_L_NR</strain>
    </source>
</reference>
<organism evidence="1 2">
    <name type="scientific">Exocentrus adspersus</name>
    <dbReference type="NCBI Taxonomy" id="1586481"/>
    <lineage>
        <taxon>Eukaryota</taxon>
        <taxon>Metazoa</taxon>
        <taxon>Ecdysozoa</taxon>
        <taxon>Arthropoda</taxon>
        <taxon>Hexapoda</taxon>
        <taxon>Insecta</taxon>
        <taxon>Pterygota</taxon>
        <taxon>Neoptera</taxon>
        <taxon>Endopterygota</taxon>
        <taxon>Coleoptera</taxon>
        <taxon>Polyphaga</taxon>
        <taxon>Cucujiformia</taxon>
        <taxon>Chrysomeloidea</taxon>
        <taxon>Cerambycidae</taxon>
        <taxon>Lamiinae</taxon>
        <taxon>Acanthocinini</taxon>
        <taxon>Exocentrus</taxon>
    </lineage>
</organism>
<gene>
    <name evidence="1" type="ORF">NQ315_003680</name>
</gene>